<dbReference type="GO" id="GO:0030688">
    <property type="term" value="C:preribosome, small subunit precursor"/>
    <property type="evidence" value="ECO:0007669"/>
    <property type="project" value="TreeGrafter"/>
</dbReference>
<evidence type="ECO:0000313" key="17">
    <source>
        <dbReference type="EMBL" id="KAL0485503.1"/>
    </source>
</evidence>
<dbReference type="EC" id="2.7.11.1" evidence="3"/>
<dbReference type="Gene3D" id="1.10.10.10">
    <property type="entry name" value="Winged helix-like DNA-binding domain superfamily/Winged helix DNA-binding domain"/>
    <property type="match status" value="1"/>
</dbReference>
<evidence type="ECO:0000256" key="4">
    <source>
        <dbReference type="ARBA" id="ARBA00022527"/>
    </source>
</evidence>
<keyword evidence="6" id="KW-0479">Metal-binding</keyword>
<dbReference type="InterPro" id="IPR018935">
    <property type="entry name" value="RIO_kinase_CS"/>
</dbReference>
<dbReference type="GO" id="GO:0030490">
    <property type="term" value="P:maturation of SSU-rRNA"/>
    <property type="evidence" value="ECO:0007669"/>
    <property type="project" value="TreeGrafter"/>
</dbReference>
<comment type="cofactor">
    <cofactor evidence="1">
        <name>Mg(2+)</name>
        <dbReference type="ChEBI" id="CHEBI:18420"/>
    </cofactor>
</comment>
<sequence>MVKLDVTQLRYLSNEEFRVLVAIEMGMKNHHLVPTPLVERVAALRHGGVRKFLDNLLRLKLIHHDAKKYDGYYLNYPGYDYLALKTFMKRGHLSGVGRQIGVGKESDIYCACNEEGDEIVIKFHRLGRTSFRTVKHNRDYLKGRKASNWLYLSRLSALKEFAFMKALHSVGINTPTPIDCNRHGVLMDLIKGYPLYQVKEIAHPRRVMRKCLDIIVNLAEYGLIHGDFNEFNLLVVEKEEMEGGVIEIDIVVIDFPQMVSTSHENADFYFDRDVECIHEFFGKRFAASIDYRPKLSDIQKTNDLDVEVEASGFSKEMAKEFERLLKEENEANQDDEDDEDEDQADQDQDDTFDESKFESNITEEEFEKSADQVTNNHDNDDHEETASVATSTRTTTTRTMRSLKPIDEDAIKHKVKNLLSKRNQPNVMRLAKRNAQKGDRDTRKMKQEIREINKAGEL</sequence>
<evidence type="ECO:0000313" key="18">
    <source>
        <dbReference type="Proteomes" id="UP001431209"/>
    </source>
</evidence>
<feature type="compositionally biased region" description="Low complexity" evidence="15">
    <location>
        <begin position="386"/>
        <end position="399"/>
    </location>
</feature>
<dbReference type="InterPro" id="IPR018934">
    <property type="entry name" value="RIO_dom"/>
</dbReference>
<dbReference type="GO" id="GO:0046872">
    <property type="term" value="F:metal ion binding"/>
    <property type="evidence" value="ECO:0007669"/>
    <property type="project" value="UniProtKB-KW"/>
</dbReference>
<evidence type="ECO:0000256" key="8">
    <source>
        <dbReference type="ARBA" id="ARBA00022777"/>
    </source>
</evidence>
<dbReference type="PANTHER" id="PTHR45852">
    <property type="entry name" value="SER/THR-PROTEIN KINASE RIO2"/>
    <property type="match status" value="1"/>
</dbReference>
<dbReference type="Gene3D" id="3.30.200.20">
    <property type="entry name" value="Phosphorylase Kinase, domain 1"/>
    <property type="match status" value="1"/>
</dbReference>
<evidence type="ECO:0000256" key="12">
    <source>
        <dbReference type="ARBA" id="ARBA00048679"/>
    </source>
</evidence>
<comment type="caution">
    <text evidence="17">The sequence shown here is derived from an EMBL/GenBank/DDBJ whole genome shotgun (WGS) entry which is preliminary data.</text>
</comment>
<keyword evidence="10" id="KW-0460">Magnesium</keyword>
<dbReference type="GO" id="GO:0005524">
    <property type="term" value="F:ATP binding"/>
    <property type="evidence" value="ECO:0007669"/>
    <property type="project" value="UniProtKB-KW"/>
</dbReference>
<dbReference type="PANTHER" id="PTHR45852:SF1">
    <property type="entry name" value="SERINE_THREONINE-PROTEIN KINASE RIO2"/>
    <property type="match status" value="1"/>
</dbReference>
<dbReference type="SMART" id="SM00090">
    <property type="entry name" value="RIO"/>
    <property type="match status" value="1"/>
</dbReference>
<keyword evidence="7" id="KW-0547">Nucleotide-binding</keyword>
<dbReference type="AlphaFoldDB" id="A0AAW2Z8D5"/>
<dbReference type="Proteomes" id="UP001431209">
    <property type="component" value="Unassembled WGS sequence"/>
</dbReference>
<dbReference type="Pfam" id="PF09202">
    <property type="entry name" value="Rio2_N"/>
    <property type="match status" value="1"/>
</dbReference>
<organism evidence="17 18">
    <name type="scientific">Acrasis kona</name>
    <dbReference type="NCBI Taxonomy" id="1008807"/>
    <lineage>
        <taxon>Eukaryota</taxon>
        <taxon>Discoba</taxon>
        <taxon>Heterolobosea</taxon>
        <taxon>Tetramitia</taxon>
        <taxon>Eutetramitia</taxon>
        <taxon>Acrasidae</taxon>
        <taxon>Acrasis</taxon>
    </lineage>
</organism>
<reference evidence="17 18" key="1">
    <citation type="submission" date="2024-03" db="EMBL/GenBank/DDBJ databases">
        <title>The Acrasis kona genome and developmental transcriptomes reveal deep origins of eukaryotic multicellular pathways.</title>
        <authorList>
            <person name="Sheikh S."/>
            <person name="Fu C.-J."/>
            <person name="Brown M.W."/>
            <person name="Baldauf S.L."/>
        </authorList>
    </citation>
    <scope>NUCLEOTIDE SEQUENCE [LARGE SCALE GENOMIC DNA]</scope>
    <source>
        <strain evidence="17 18">ATCC MYA-3509</strain>
    </source>
</reference>
<accession>A0AAW2Z8D5</accession>
<dbReference type="GO" id="GO:0005634">
    <property type="term" value="C:nucleus"/>
    <property type="evidence" value="ECO:0007669"/>
    <property type="project" value="TreeGrafter"/>
</dbReference>
<evidence type="ECO:0000256" key="10">
    <source>
        <dbReference type="ARBA" id="ARBA00022842"/>
    </source>
</evidence>
<dbReference type="InterPro" id="IPR030484">
    <property type="entry name" value="Rio2"/>
</dbReference>
<feature type="domain" description="RIO kinase" evidence="16">
    <location>
        <begin position="65"/>
        <end position="300"/>
    </location>
</feature>
<evidence type="ECO:0000256" key="1">
    <source>
        <dbReference type="ARBA" id="ARBA00001946"/>
    </source>
</evidence>
<dbReference type="Gene3D" id="1.10.510.10">
    <property type="entry name" value="Transferase(Phosphotransferase) domain 1"/>
    <property type="match status" value="1"/>
</dbReference>
<dbReference type="Pfam" id="PF01163">
    <property type="entry name" value="RIO1"/>
    <property type="match status" value="1"/>
</dbReference>
<dbReference type="GO" id="GO:0005829">
    <property type="term" value="C:cytosol"/>
    <property type="evidence" value="ECO:0007669"/>
    <property type="project" value="TreeGrafter"/>
</dbReference>
<dbReference type="FunFam" id="3.30.200.20:FF:000052">
    <property type="entry name" value="Serine/threonine-protein kinase RIO2"/>
    <property type="match status" value="1"/>
</dbReference>
<comment type="catalytic activity">
    <reaction evidence="11">
        <text>L-threonyl-[protein] + ATP = O-phospho-L-threonyl-[protein] + ADP + H(+)</text>
        <dbReference type="Rhea" id="RHEA:46608"/>
        <dbReference type="Rhea" id="RHEA-COMP:11060"/>
        <dbReference type="Rhea" id="RHEA-COMP:11605"/>
        <dbReference type="ChEBI" id="CHEBI:15378"/>
        <dbReference type="ChEBI" id="CHEBI:30013"/>
        <dbReference type="ChEBI" id="CHEBI:30616"/>
        <dbReference type="ChEBI" id="CHEBI:61977"/>
        <dbReference type="ChEBI" id="CHEBI:456216"/>
        <dbReference type="EC" id="2.7.11.1"/>
    </reaction>
</comment>
<evidence type="ECO:0000256" key="6">
    <source>
        <dbReference type="ARBA" id="ARBA00022723"/>
    </source>
</evidence>
<feature type="region of interest" description="Disordered" evidence="15">
    <location>
        <begin position="330"/>
        <end position="408"/>
    </location>
</feature>
<keyword evidence="18" id="KW-1185">Reference proteome</keyword>
<dbReference type="PROSITE" id="PS01245">
    <property type="entry name" value="RIO1"/>
    <property type="match status" value="1"/>
</dbReference>
<name>A0AAW2Z8D5_9EUKA</name>
<dbReference type="SUPFAM" id="SSF56112">
    <property type="entry name" value="Protein kinase-like (PK-like)"/>
    <property type="match status" value="1"/>
</dbReference>
<evidence type="ECO:0000256" key="15">
    <source>
        <dbReference type="SAM" id="MobiDB-lite"/>
    </source>
</evidence>
<keyword evidence="8 17" id="KW-0418">Kinase</keyword>
<evidence type="ECO:0000256" key="9">
    <source>
        <dbReference type="ARBA" id="ARBA00022840"/>
    </source>
</evidence>
<feature type="region of interest" description="Disordered" evidence="15">
    <location>
        <begin position="421"/>
        <end position="458"/>
    </location>
</feature>
<feature type="compositionally biased region" description="Basic and acidic residues" evidence="15">
    <location>
        <begin position="436"/>
        <end position="458"/>
    </location>
</feature>
<gene>
    <name evidence="17" type="ORF">AKO1_003069</name>
</gene>
<evidence type="ECO:0000256" key="11">
    <source>
        <dbReference type="ARBA" id="ARBA00047899"/>
    </source>
</evidence>
<evidence type="ECO:0000256" key="2">
    <source>
        <dbReference type="ARBA" id="ARBA00009196"/>
    </source>
</evidence>
<dbReference type="InterPro" id="IPR015285">
    <property type="entry name" value="RIO2_wHTH_N"/>
</dbReference>
<comment type="similarity">
    <text evidence="2">Belongs to the protein kinase superfamily. RIO-type Ser/Thr kinase family.</text>
</comment>
<evidence type="ECO:0000256" key="3">
    <source>
        <dbReference type="ARBA" id="ARBA00012513"/>
    </source>
</evidence>
<dbReference type="GO" id="GO:0004674">
    <property type="term" value="F:protein serine/threonine kinase activity"/>
    <property type="evidence" value="ECO:0007669"/>
    <property type="project" value="UniProtKB-KW"/>
</dbReference>
<dbReference type="InterPro" id="IPR036388">
    <property type="entry name" value="WH-like_DNA-bd_sf"/>
</dbReference>
<evidence type="ECO:0000256" key="13">
    <source>
        <dbReference type="ARBA" id="ARBA00068353"/>
    </source>
</evidence>
<evidence type="ECO:0000256" key="7">
    <source>
        <dbReference type="ARBA" id="ARBA00022741"/>
    </source>
</evidence>
<feature type="compositionally biased region" description="Acidic residues" evidence="15">
    <location>
        <begin position="330"/>
        <end position="352"/>
    </location>
</feature>
<dbReference type="SUPFAM" id="SSF46785">
    <property type="entry name" value="Winged helix' DNA-binding domain"/>
    <property type="match status" value="1"/>
</dbReference>
<protein>
    <recommendedName>
        <fullName evidence="13">Serine/threonine-protein kinase RIO2</fullName>
        <ecNumber evidence="3">2.7.11.1</ecNumber>
    </recommendedName>
    <alternativeName>
        <fullName evidence="14">Serine/threonine-protein kinase rio2</fullName>
    </alternativeName>
</protein>
<proteinExistence type="inferred from homology"/>
<evidence type="ECO:0000256" key="14">
    <source>
        <dbReference type="ARBA" id="ARBA00068837"/>
    </source>
</evidence>
<keyword evidence="9" id="KW-0067">ATP-binding</keyword>
<dbReference type="InterPro" id="IPR011009">
    <property type="entry name" value="Kinase-like_dom_sf"/>
</dbReference>
<dbReference type="CDD" id="cd05144">
    <property type="entry name" value="RIO2_C"/>
    <property type="match status" value="1"/>
</dbReference>
<keyword evidence="5" id="KW-0808">Transferase</keyword>
<dbReference type="EMBL" id="JAOPGA020001142">
    <property type="protein sequence ID" value="KAL0485503.1"/>
    <property type="molecule type" value="Genomic_DNA"/>
</dbReference>
<evidence type="ECO:0000256" key="5">
    <source>
        <dbReference type="ARBA" id="ARBA00022679"/>
    </source>
</evidence>
<keyword evidence="4" id="KW-0723">Serine/threonine-protein kinase</keyword>
<dbReference type="InterPro" id="IPR000687">
    <property type="entry name" value="RIO_kinase"/>
</dbReference>
<dbReference type="FunFam" id="1.10.10.10:FF:000053">
    <property type="entry name" value="Serine/threonine-protein kinase RIO2"/>
    <property type="match status" value="1"/>
</dbReference>
<comment type="catalytic activity">
    <reaction evidence="12">
        <text>L-seryl-[protein] + ATP = O-phospho-L-seryl-[protein] + ADP + H(+)</text>
        <dbReference type="Rhea" id="RHEA:17989"/>
        <dbReference type="Rhea" id="RHEA-COMP:9863"/>
        <dbReference type="Rhea" id="RHEA-COMP:11604"/>
        <dbReference type="ChEBI" id="CHEBI:15378"/>
        <dbReference type="ChEBI" id="CHEBI:29999"/>
        <dbReference type="ChEBI" id="CHEBI:30616"/>
        <dbReference type="ChEBI" id="CHEBI:83421"/>
        <dbReference type="ChEBI" id="CHEBI:456216"/>
        <dbReference type="EC" id="2.7.11.1"/>
    </reaction>
</comment>
<dbReference type="InterPro" id="IPR036390">
    <property type="entry name" value="WH_DNA-bd_sf"/>
</dbReference>
<evidence type="ECO:0000259" key="16">
    <source>
        <dbReference type="SMART" id="SM00090"/>
    </source>
</evidence>